<reference evidence="4" key="1">
    <citation type="journal article" date="2014" name="Int. J. Syst. Evol. Microbiol.">
        <title>Complete genome sequence of Corynebacterium casei LMG S-19264T (=DSM 44701T), isolated from a smear-ripened cheese.</title>
        <authorList>
            <consortium name="US DOE Joint Genome Institute (JGI-PGF)"/>
            <person name="Walter F."/>
            <person name="Albersmeier A."/>
            <person name="Kalinowski J."/>
            <person name="Ruckert C."/>
        </authorList>
    </citation>
    <scope>NUCLEOTIDE SEQUENCE</scope>
    <source>
        <strain evidence="4">CGMCC 1.12160</strain>
    </source>
</reference>
<dbReference type="SUPFAM" id="SSF74853">
    <property type="entry name" value="Lamin A/C globular tail domain"/>
    <property type="match status" value="1"/>
</dbReference>
<dbReference type="Gene3D" id="3.60.10.10">
    <property type="entry name" value="Endonuclease/exonuclease/phosphatase"/>
    <property type="match status" value="1"/>
</dbReference>
<dbReference type="InterPro" id="IPR036415">
    <property type="entry name" value="Lamin_tail_dom_sf"/>
</dbReference>
<dbReference type="PANTHER" id="PTHR42834:SF1">
    <property type="entry name" value="ENDONUCLEASE_EXONUCLEASE_PHOSPHATASE FAMILY PROTEIN (AFU_ORTHOLOGUE AFUA_3G09210)"/>
    <property type="match status" value="1"/>
</dbReference>
<accession>A0A917BNI4</accession>
<evidence type="ECO:0000256" key="1">
    <source>
        <dbReference type="SAM" id="MobiDB-lite"/>
    </source>
</evidence>
<evidence type="ECO:0000313" key="4">
    <source>
        <dbReference type="EMBL" id="GGF50820.1"/>
    </source>
</evidence>
<evidence type="ECO:0000313" key="5">
    <source>
        <dbReference type="Proteomes" id="UP000605670"/>
    </source>
</evidence>
<sequence>MTLTSRARRGLAATAAASLSLAGLVSLAPLAGAAGPGLVVDEVYGGGGNSGATYTHDFVELHNTTTSAVSVDGFTVKYYSASGNLGNTCTLSGSVAAGSRYLVQQAKGSGGTTALPTPDATCSATMSGTSGSVVLSDATGAVLDTVGYGTASLREGTAAPALTNTTSASRTDGVDTDDNSADFTVGTPMPQNSGGATPPDDPGPVEATIAQIQGTGAASPLVGQEVITSGVVTATYPTGGFNGVYLQTPGTGGAAKAAGEASDGVFVYSGWMARNLQVGDCVSVEATVEEYRGLTELTDAFATEITGCEPVEATQLAGVPAADADKEPYEGMLVLPQGTYTITNNYQLNQYGQLGLVAGEEPLYQATEVVEPGPAALAYEADNQRRLITLDDGSSWDYMRNTDAKESPLPYLSATEPMRTASQVTFEQPVILDYRFQWNYQPTGQVVGATDEHDPLVTENDREVDVPEAGGNIQMAAFNVLNYFTDLGMDEEGCDYYADMYGDPVATNYCEVRGAWDEDSFVDQKAKILAAIGGLDAEVVALMEIENSAGISYVDHHRDWTLAELVSSLNAAEGSTRWAYAESPVVVPENEDVIRTAFIYDRTAVQALGASVIQLDDAFANARYPLAQQFKALNTGRPFTAVANHFKSKGSGEDDGTGQGLANPSREAQAAALTSWVEEMFGDEATFLLGDFNAYSKETPVQIIEDAGYTNVVKQYEPTSASYQFSGRLGSLDHVFANAEAMRLVTGAGIWDINGDESIAFQYSRRLYNVVDFYAPDQFASSDHDPAVVGLDTGSRGRGGRG</sequence>
<dbReference type="NCBIfam" id="NF033681">
    <property type="entry name" value="ExeM_NucH_DNase"/>
    <property type="match status" value="1"/>
</dbReference>
<name>A0A917BNI4_9MICO</name>
<dbReference type="PROSITE" id="PS51318">
    <property type="entry name" value="TAT"/>
    <property type="match status" value="1"/>
</dbReference>
<proteinExistence type="predicted"/>
<dbReference type="Pfam" id="PF00932">
    <property type="entry name" value="LTD"/>
    <property type="match status" value="1"/>
</dbReference>
<feature type="domain" description="LTD" evidence="3">
    <location>
        <begin position="25"/>
        <end position="150"/>
    </location>
</feature>
<dbReference type="RefSeq" id="WP_188430046.1">
    <property type="nucleotide sequence ID" value="NZ_BAABKH010000001.1"/>
</dbReference>
<dbReference type="PROSITE" id="PS51841">
    <property type="entry name" value="LTD"/>
    <property type="match status" value="1"/>
</dbReference>
<feature type="region of interest" description="Disordered" evidence="1">
    <location>
        <begin position="159"/>
        <end position="201"/>
    </location>
</feature>
<dbReference type="InterPro" id="IPR047971">
    <property type="entry name" value="ExeM-like"/>
</dbReference>
<keyword evidence="2" id="KW-0732">Signal</keyword>
<dbReference type="AlphaFoldDB" id="A0A917BNI4"/>
<comment type="caution">
    <text evidence="4">The sequence shown here is derived from an EMBL/GenBank/DDBJ whole genome shotgun (WGS) entry which is preliminary data.</text>
</comment>
<gene>
    <name evidence="4" type="ORF">GCM10011366_18330</name>
</gene>
<dbReference type="CDD" id="cd10283">
    <property type="entry name" value="MnuA_DNase1-like"/>
    <property type="match status" value="1"/>
</dbReference>
<dbReference type="CDD" id="cd04486">
    <property type="entry name" value="YhcR_OBF_like"/>
    <property type="match status" value="1"/>
</dbReference>
<evidence type="ECO:0000259" key="3">
    <source>
        <dbReference type="PROSITE" id="PS51841"/>
    </source>
</evidence>
<feature type="signal peptide" evidence="2">
    <location>
        <begin position="1"/>
        <end position="33"/>
    </location>
</feature>
<dbReference type="Proteomes" id="UP000605670">
    <property type="component" value="Unassembled WGS sequence"/>
</dbReference>
<feature type="chain" id="PRO_5037633405" evidence="2">
    <location>
        <begin position="34"/>
        <end position="802"/>
    </location>
</feature>
<dbReference type="SUPFAM" id="SSF56219">
    <property type="entry name" value="DNase I-like"/>
    <property type="match status" value="1"/>
</dbReference>
<dbReference type="InterPro" id="IPR001322">
    <property type="entry name" value="Lamin_tail_dom"/>
</dbReference>
<reference evidence="4" key="2">
    <citation type="submission" date="2020-09" db="EMBL/GenBank/DDBJ databases">
        <authorList>
            <person name="Sun Q."/>
            <person name="Zhou Y."/>
        </authorList>
    </citation>
    <scope>NUCLEOTIDE SEQUENCE</scope>
    <source>
        <strain evidence="4">CGMCC 1.12160</strain>
    </source>
</reference>
<dbReference type="EMBL" id="BMEM01000002">
    <property type="protein sequence ID" value="GGF50820.1"/>
    <property type="molecule type" value="Genomic_DNA"/>
</dbReference>
<keyword evidence="5" id="KW-1185">Reference proteome</keyword>
<dbReference type="InterPro" id="IPR036691">
    <property type="entry name" value="Endo/exonu/phosph_ase_sf"/>
</dbReference>
<dbReference type="InterPro" id="IPR006311">
    <property type="entry name" value="TAT_signal"/>
</dbReference>
<organism evidence="4 5">
    <name type="scientific">Ornithinimicrobium tianjinense</name>
    <dbReference type="NCBI Taxonomy" id="1195761"/>
    <lineage>
        <taxon>Bacteria</taxon>
        <taxon>Bacillati</taxon>
        <taxon>Actinomycetota</taxon>
        <taxon>Actinomycetes</taxon>
        <taxon>Micrococcales</taxon>
        <taxon>Ornithinimicrobiaceae</taxon>
        <taxon>Ornithinimicrobium</taxon>
    </lineage>
</organism>
<protein>
    <submittedName>
        <fullName evidence="4">Nuclease</fullName>
    </submittedName>
</protein>
<evidence type="ECO:0000256" key="2">
    <source>
        <dbReference type="SAM" id="SignalP"/>
    </source>
</evidence>
<dbReference type="PANTHER" id="PTHR42834">
    <property type="entry name" value="ENDONUCLEASE/EXONUCLEASE/PHOSPHATASE FAMILY PROTEIN (AFU_ORTHOLOGUE AFUA_3G09210)"/>
    <property type="match status" value="1"/>
</dbReference>